<organism evidence="1 2">
    <name type="scientific">Rubus argutus</name>
    <name type="common">Southern blackberry</name>
    <dbReference type="NCBI Taxonomy" id="59490"/>
    <lineage>
        <taxon>Eukaryota</taxon>
        <taxon>Viridiplantae</taxon>
        <taxon>Streptophyta</taxon>
        <taxon>Embryophyta</taxon>
        <taxon>Tracheophyta</taxon>
        <taxon>Spermatophyta</taxon>
        <taxon>Magnoliopsida</taxon>
        <taxon>eudicotyledons</taxon>
        <taxon>Gunneridae</taxon>
        <taxon>Pentapetalae</taxon>
        <taxon>rosids</taxon>
        <taxon>fabids</taxon>
        <taxon>Rosales</taxon>
        <taxon>Rosaceae</taxon>
        <taxon>Rosoideae</taxon>
        <taxon>Rosoideae incertae sedis</taxon>
        <taxon>Rubus</taxon>
    </lineage>
</organism>
<evidence type="ECO:0000313" key="1">
    <source>
        <dbReference type="EMBL" id="KAK9920454.1"/>
    </source>
</evidence>
<protein>
    <submittedName>
        <fullName evidence="1">Uncharacterized protein</fullName>
    </submittedName>
</protein>
<reference evidence="1 2" key="1">
    <citation type="journal article" date="2023" name="G3 (Bethesda)">
        <title>A chromosome-length genome assembly and annotation of blackberry (Rubus argutus, cv. 'Hillquist').</title>
        <authorList>
            <person name="Bruna T."/>
            <person name="Aryal R."/>
            <person name="Dudchenko O."/>
            <person name="Sargent D.J."/>
            <person name="Mead D."/>
            <person name="Buti M."/>
            <person name="Cavallini A."/>
            <person name="Hytonen T."/>
            <person name="Andres J."/>
            <person name="Pham M."/>
            <person name="Weisz D."/>
            <person name="Mascagni F."/>
            <person name="Usai G."/>
            <person name="Natali L."/>
            <person name="Bassil N."/>
            <person name="Fernandez G.E."/>
            <person name="Lomsadze A."/>
            <person name="Armour M."/>
            <person name="Olukolu B."/>
            <person name="Poorten T."/>
            <person name="Britton C."/>
            <person name="Davik J."/>
            <person name="Ashrafi H."/>
            <person name="Aiden E.L."/>
            <person name="Borodovsky M."/>
            <person name="Worthington M."/>
        </authorList>
    </citation>
    <scope>NUCLEOTIDE SEQUENCE [LARGE SCALE GENOMIC DNA]</scope>
    <source>
        <strain evidence="1">PI 553951</strain>
    </source>
</reference>
<dbReference type="EMBL" id="JBEDUW010000006">
    <property type="protein sequence ID" value="KAK9920454.1"/>
    <property type="molecule type" value="Genomic_DNA"/>
</dbReference>
<name>A0AAW1W6T4_RUBAR</name>
<dbReference type="AlphaFoldDB" id="A0AAW1W6T4"/>
<accession>A0AAW1W6T4</accession>
<evidence type="ECO:0000313" key="2">
    <source>
        <dbReference type="Proteomes" id="UP001457282"/>
    </source>
</evidence>
<keyword evidence="2" id="KW-1185">Reference proteome</keyword>
<comment type="caution">
    <text evidence="1">The sequence shown here is derived from an EMBL/GenBank/DDBJ whole genome shotgun (WGS) entry which is preliminary data.</text>
</comment>
<proteinExistence type="predicted"/>
<sequence length="117" mass="12893">MAQKGRVLVALVKRHCRIRQSHKSKPLIFVVTNDSDATIADADPFVWVSDCDVERKVVVEDGGVGDTELGQKGIGDCDLSISGKYDDPYEKQGYEWDKERTTAAAGAGSLYYLPSHF</sequence>
<gene>
    <name evidence="1" type="ORF">M0R45_029009</name>
</gene>
<dbReference type="Proteomes" id="UP001457282">
    <property type="component" value="Unassembled WGS sequence"/>
</dbReference>